<dbReference type="Proteomes" id="UP001055712">
    <property type="component" value="Unassembled WGS sequence"/>
</dbReference>
<dbReference type="Gene3D" id="3.40.50.850">
    <property type="entry name" value="Isochorismatase-like"/>
    <property type="match status" value="2"/>
</dbReference>
<name>A0A9D4THL6_CHLVU</name>
<proteinExistence type="inferred from homology"/>
<keyword evidence="2" id="KW-0378">Hydrolase</keyword>
<protein>
    <recommendedName>
        <fullName evidence="3">Isochorismatase-like domain-containing protein</fullName>
    </recommendedName>
</protein>
<reference evidence="4" key="2">
    <citation type="submission" date="2020-11" db="EMBL/GenBank/DDBJ databases">
        <authorList>
            <person name="Cecchin M."/>
            <person name="Marcolungo L."/>
            <person name="Rossato M."/>
            <person name="Girolomoni L."/>
            <person name="Cosentino E."/>
            <person name="Cuine S."/>
            <person name="Li-Beisson Y."/>
            <person name="Delledonne M."/>
            <person name="Ballottari M."/>
        </authorList>
    </citation>
    <scope>NUCLEOTIDE SEQUENCE</scope>
    <source>
        <strain evidence="4">211/11P</strain>
        <tissue evidence="4">Whole cell</tissue>
    </source>
</reference>
<evidence type="ECO:0000313" key="5">
    <source>
        <dbReference type="Proteomes" id="UP001055712"/>
    </source>
</evidence>
<evidence type="ECO:0000259" key="3">
    <source>
        <dbReference type="Pfam" id="PF00857"/>
    </source>
</evidence>
<dbReference type="InterPro" id="IPR000868">
    <property type="entry name" value="Isochorismatase-like_dom"/>
</dbReference>
<evidence type="ECO:0000256" key="1">
    <source>
        <dbReference type="ARBA" id="ARBA00006336"/>
    </source>
</evidence>
<keyword evidence="5" id="KW-1185">Reference proteome</keyword>
<sequence length="440" mass="47075">MQVDFCKEGGYVDKMGYDLSLTQAPIKPIQSVLDACRQQGFHVIHTREGHRPDLSDLPANKKWRSEQIGAGIGSKGPCGRILVRGEPGWEIIPELAPLEGEAIIDKPGKGCFYATDLDLLLHTKGVRNLVLAGVTTDVCVHTTMRDANDRGYECLLLSDCTAATEPSNHEAALKMVQMQGGVFGVVGTSSDFIASIQKTYDPTKHVPLLANGAGPVAEVAAEPYPFQFPVQHTAVVMIDFQRDFCEPGGFGETLGNDVSLLRASLPPAKRLLDAARKAGMLVVHTLEAHKPDLSDLPPSKMLRGNLPPELRIGAAGDMGRILVAGEPGNDIVPEVAPVKGELQVHKPGKGAFWATGLHETLQARGITHLLFTGVTTEVCVQTSMREANDRGYECLLVTDATDSYFPAFKAAAIEMIRAQGGIVGWTADTAAIEAALAAVI</sequence>
<dbReference type="InterPro" id="IPR050272">
    <property type="entry name" value="Isochorismatase-like_hydrls"/>
</dbReference>
<reference evidence="4" key="1">
    <citation type="journal article" date="2019" name="Plant J.">
        <title>Chlorella vulgaris genome assembly and annotation reveals the molecular basis for metabolic acclimation to high light conditions.</title>
        <authorList>
            <person name="Cecchin M."/>
            <person name="Marcolungo L."/>
            <person name="Rossato M."/>
            <person name="Girolomoni L."/>
            <person name="Cosentino E."/>
            <person name="Cuine S."/>
            <person name="Li-Beisson Y."/>
            <person name="Delledonne M."/>
            <person name="Ballottari M."/>
        </authorList>
    </citation>
    <scope>NUCLEOTIDE SEQUENCE</scope>
    <source>
        <strain evidence="4">211/11P</strain>
    </source>
</reference>
<evidence type="ECO:0000313" key="4">
    <source>
        <dbReference type="EMBL" id="KAI3425817.1"/>
    </source>
</evidence>
<feature type="domain" description="Isochorismatase-like" evidence="3">
    <location>
        <begin position="1"/>
        <end position="181"/>
    </location>
</feature>
<comment type="similarity">
    <text evidence="1">Belongs to the isochorismatase family.</text>
</comment>
<feature type="domain" description="Isochorismatase-like" evidence="3">
    <location>
        <begin position="233"/>
        <end position="425"/>
    </location>
</feature>
<dbReference type="OrthoDB" id="167809at2759"/>
<dbReference type="GO" id="GO:0016787">
    <property type="term" value="F:hydrolase activity"/>
    <property type="evidence" value="ECO:0007669"/>
    <property type="project" value="UniProtKB-KW"/>
</dbReference>
<dbReference type="CDD" id="cd00431">
    <property type="entry name" value="cysteine_hydrolases"/>
    <property type="match status" value="2"/>
</dbReference>
<evidence type="ECO:0000256" key="2">
    <source>
        <dbReference type="ARBA" id="ARBA00022801"/>
    </source>
</evidence>
<dbReference type="PANTHER" id="PTHR43540:SF9">
    <property type="entry name" value="FAMILY HYDROLASE, PUTATIVE (AFU_ORTHOLOGUE AFUA_2G08700)-RELATED"/>
    <property type="match status" value="1"/>
</dbReference>
<dbReference type="PANTHER" id="PTHR43540">
    <property type="entry name" value="PEROXYUREIDOACRYLATE/UREIDOACRYLATE AMIDOHYDROLASE-RELATED"/>
    <property type="match status" value="1"/>
</dbReference>
<accession>A0A9D4THL6</accession>
<dbReference type="Pfam" id="PF00857">
    <property type="entry name" value="Isochorismatase"/>
    <property type="match status" value="2"/>
</dbReference>
<dbReference type="EMBL" id="SIDB01000011">
    <property type="protein sequence ID" value="KAI3425817.1"/>
    <property type="molecule type" value="Genomic_DNA"/>
</dbReference>
<organism evidence="4 5">
    <name type="scientific">Chlorella vulgaris</name>
    <name type="common">Green alga</name>
    <dbReference type="NCBI Taxonomy" id="3077"/>
    <lineage>
        <taxon>Eukaryota</taxon>
        <taxon>Viridiplantae</taxon>
        <taxon>Chlorophyta</taxon>
        <taxon>core chlorophytes</taxon>
        <taxon>Trebouxiophyceae</taxon>
        <taxon>Chlorellales</taxon>
        <taxon>Chlorellaceae</taxon>
        <taxon>Chlorella clade</taxon>
        <taxon>Chlorella</taxon>
    </lineage>
</organism>
<dbReference type="AlphaFoldDB" id="A0A9D4THL6"/>
<dbReference type="InterPro" id="IPR036380">
    <property type="entry name" value="Isochorismatase-like_sf"/>
</dbReference>
<comment type="caution">
    <text evidence="4">The sequence shown here is derived from an EMBL/GenBank/DDBJ whole genome shotgun (WGS) entry which is preliminary data.</text>
</comment>
<gene>
    <name evidence="4" type="ORF">D9Q98_007792</name>
</gene>
<dbReference type="SUPFAM" id="SSF52499">
    <property type="entry name" value="Isochorismatase-like hydrolases"/>
    <property type="match status" value="2"/>
</dbReference>